<feature type="domain" description="Thiamine pyrophosphate enzyme TPP-binding" evidence="2">
    <location>
        <begin position="52"/>
        <end position="116"/>
    </location>
</feature>
<dbReference type="PANTHER" id="PTHR42916:SF1">
    <property type="entry name" value="PROTEIN PHYLLO, CHLOROPLASTIC"/>
    <property type="match status" value="1"/>
</dbReference>
<dbReference type="PANTHER" id="PTHR42916">
    <property type="entry name" value="2-SUCCINYL-5-ENOLPYRUVYL-6-HYDROXY-3-CYCLOHEXENE-1-CARBOXYLATE SYNTHASE"/>
    <property type="match status" value="1"/>
</dbReference>
<dbReference type="SUPFAM" id="SSF52518">
    <property type="entry name" value="Thiamin diphosphate-binding fold (THDP-binding)"/>
    <property type="match status" value="1"/>
</dbReference>
<comment type="caution">
    <text evidence="3">The sequence shown here is derived from an EMBL/GenBank/DDBJ whole genome shotgun (WGS) entry which is preliminary data.</text>
</comment>
<dbReference type="AlphaFoldDB" id="A0AA90SU90"/>
<evidence type="ECO:0000256" key="1">
    <source>
        <dbReference type="ARBA" id="ARBA00022428"/>
    </source>
</evidence>
<proteinExistence type="predicted"/>
<dbReference type="GO" id="GO:0030976">
    <property type="term" value="F:thiamine pyrophosphate binding"/>
    <property type="evidence" value="ECO:0007669"/>
    <property type="project" value="InterPro"/>
</dbReference>
<dbReference type="InterPro" id="IPR011766">
    <property type="entry name" value="TPP_enzyme_TPP-bd"/>
</dbReference>
<dbReference type="EMBL" id="JASXSV010000029">
    <property type="protein sequence ID" value="MDP0590054.1"/>
    <property type="molecule type" value="Genomic_DNA"/>
</dbReference>
<keyword evidence="1" id="KW-0474">Menaquinone biosynthesis</keyword>
<evidence type="ECO:0000259" key="2">
    <source>
        <dbReference type="Pfam" id="PF02775"/>
    </source>
</evidence>
<dbReference type="Proteomes" id="UP001178148">
    <property type="component" value="Unassembled WGS sequence"/>
</dbReference>
<dbReference type="InterPro" id="IPR029061">
    <property type="entry name" value="THDP-binding"/>
</dbReference>
<dbReference type="GO" id="GO:0003824">
    <property type="term" value="F:catalytic activity"/>
    <property type="evidence" value="ECO:0007669"/>
    <property type="project" value="InterPro"/>
</dbReference>
<evidence type="ECO:0000313" key="4">
    <source>
        <dbReference type="Proteomes" id="UP001178148"/>
    </source>
</evidence>
<dbReference type="GO" id="GO:0009234">
    <property type="term" value="P:menaquinone biosynthetic process"/>
    <property type="evidence" value="ECO:0007669"/>
    <property type="project" value="UniProtKB-KW"/>
</dbReference>
<accession>A0AA90SU90</accession>
<reference evidence="3 4" key="1">
    <citation type="journal article" date="2023" name="bioRxiv">
        <title>An intranuclear bacterial parasite of deep-sea mussels expresses apoptosis inhibitors acquired from its host.</title>
        <authorList>
            <person name="Gonzalez Porras M.A."/>
            <person name="Assie A."/>
            <person name="Tietjen M."/>
            <person name="Violette M."/>
            <person name="Kleiner M."/>
            <person name="Gruber-Vodicka H."/>
            <person name="Dubilier N."/>
            <person name="Leisch N."/>
        </authorList>
    </citation>
    <scope>NUCLEOTIDE SEQUENCE [LARGE SCALE GENOMIC DNA]</scope>
    <source>
        <strain evidence="3">IAP13</strain>
    </source>
</reference>
<name>A0AA90SU90_9GAMM</name>
<keyword evidence="4" id="KW-1185">Reference proteome</keyword>
<organism evidence="3 4">
    <name type="scientific">Candidatus Endonucleibacter bathymodioli</name>
    <dbReference type="NCBI Taxonomy" id="539814"/>
    <lineage>
        <taxon>Bacteria</taxon>
        <taxon>Pseudomonadati</taxon>
        <taxon>Pseudomonadota</taxon>
        <taxon>Gammaproteobacteria</taxon>
        <taxon>Oceanospirillales</taxon>
        <taxon>Endozoicomonadaceae</taxon>
        <taxon>Candidatus Endonucleibacter</taxon>
    </lineage>
</organism>
<dbReference type="Pfam" id="PF02775">
    <property type="entry name" value="TPP_enzyme_C"/>
    <property type="match status" value="1"/>
</dbReference>
<gene>
    <name evidence="3" type="ORF">QS748_13045</name>
</gene>
<evidence type="ECO:0000313" key="3">
    <source>
        <dbReference type="EMBL" id="MDP0590054.1"/>
    </source>
</evidence>
<protein>
    <submittedName>
        <fullName evidence="3">Thiamine pyrophosphate-dependent enzyme</fullName>
    </submittedName>
</protein>
<sequence>MGAQFDGGALTEVWIGVNIGSLLPVDCDLFVGNSLPVRLLDAFPKSHISDVYTNRGASGIDGLVATASGCAMASGKCFVAIIGDMSFLHDLNSLALSRKVKSPFVVIVLNNDGGGVFNRLPLGTIAE</sequence>
<dbReference type="Gene3D" id="3.40.50.970">
    <property type="match status" value="1"/>
</dbReference>